<evidence type="ECO:0000313" key="4">
    <source>
        <dbReference type="Proteomes" id="UP000823388"/>
    </source>
</evidence>
<reference evidence="3" key="1">
    <citation type="submission" date="2020-05" db="EMBL/GenBank/DDBJ databases">
        <title>WGS assembly of Panicum virgatum.</title>
        <authorList>
            <person name="Lovell J.T."/>
            <person name="Jenkins J."/>
            <person name="Shu S."/>
            <person name="Juenger T.E."/>
            <person name="Schmutz J."/>
        </authorList>
    </citation>
    <scope>NUCLEOTIDE SEQUENCE</scope>
    <source>
        <strain evidence="3">AP13</strain>
    </source>
</reference>
<evidence type="ECO:0000259" key="2">
    <source>
        <dbReference type="Pfam" id="PF05922"/>
    </source>
</evidence>
<name>A0A8T0SPB0_PANVG</name>
<dbReference type="AlphaFoldDB" id="A0A8T0SPB0"/>
<sequence length="126" mass="13373">MKIAPTTALRLLLPLLIFSPAAMSSVLAPSGADEHGPGVYIVFVSRADYIDSRDYDLGLLASVVGSAAEAKGALLYHYSGLGFAARLAPEHAAQLSKKDGVAVLKDEMYGIQKADGRLPRVFQENV</sequence>
<comment type="caution">
    <text evidence="3">The sequence shown here is derived from an EMBL/GenBank/DDBJ whole genome shotgun (WGS) entry which is preliminary data.</text>
</comment>
<dbReference type="EMBL" id="CM029045">
    <property type="protein sequence ID" value="KAG2600451.1"/>
    <property type="molecule type" value="Genomic_DNA"/>
</dbReference>
<accession>A0A8T0SPB0</accession>
<feature type="domain" description="Inhibitor I9" evidence="2">
    <location>
        <begin position="60"/>
        <end position="109"/>
    </location>
</feature>
<keyword evidence="1" id="KW-0732">Signal</keyword>
<dbReference type="Gene3D" id="3.30.70.80">
    <property type="entry name" value="Peptidase S8 propeptide/proteinase inhibitor I9"/>
    <property type="match status" value="1"/>
</dbReference>
<dbReference type="InterPro" id="IPR037045">
    <property type="entry name" value="S8pro/Inhibitor_I9_sf"/>
</dbReference>
<gene>
    <name evidence="3" type="ORF">PVAP13_5KG521700</name>
</gene>
<organism evidence="3 4">
    <name type="scientific">Panicum virgatum</name>
    <name type="common">Blackwell switchgrass</name>
    <dbReference type="NCBI Taxonomy" id="38727"/>
    <lineage>
        <taxon>Eukaryota</taxon>
        <taxon>Viridiplantae</taxon>
        <taxon>Streptophyta</taxon>
        <taxon>Embryophyta</taxon>
        <taxon>Tracheophyta</taxon>
        <taxon>Spermatophyta</taxon>
        <taxon>Magnoliopsida</taxon>
        <taxon>Liliopsida</taxon>
        <taxon>Poales</taxon>
        <taxon>Poaceae</taxon>
        <taxon>PACMAD clade</taxon>
        <taxon>Panicoideae</taxon>
        <taxon>Panicodae</taxon>
        <taxon>Paniceae</taxon>
        <taxon>Panicinae</taxon>
        <taxon>Panicum</taxon>
        <taxon>Panicum sect. Hiantes</taxon>
    </lineage>
</organism>
<protein>
    <recommendedName>
        <fullName evidence="2">Inhibitor I9 domain-containing protein</fullName>
    </recommendedName>
</protein>
<dbReference type="Proteomes" id="UP000823388">
    <property type="component" value="Chromosome 5K"/>
</dbReference>
<evidence type="ECO:0000256" key="1">
    <source>
        <dbReference type="SAM" id="SignalP"/>
    </source>
</evidence>
<dbReference type="InterPro" id="IPR010259">
    <property type="entry name" value="S8pro/Inhibitor_I9"/>
</dbReference>
<dbReference type="Pfam" id="PF05922">
    <property type="entry name" value="Inhibitor_I9"/>
    <property type="match status" value="1"/>
</dbReference>
<dbReference type="PANTHER" id="PTHR48222">
    <property type="entry name" value="PROTEINASE INHIBITOR, PROPEPTIDE"/>
    <property type="match status" value="1"/>
</dbReference>
<feature type="signal peptide" evidence="1">
    <location>
        <begin position="1"/>
        <end position="24"/>
    </location>
</feature>
<evidence type="ECO:0000313" key="3">
    <source>
        <dbReference type="EMBL" id="KAG2600451.1"/>
    </source>
</evidence>
<feature type="chain" id="PRO_5035946265" description="Inhibitor I9 domain-containing protein" evidence="1">
    <location>
        <begin position="25"/>
        <end position="126"/>
    </location>
</feature>
<proteinExistence type="predicted"/>
<dbReference type="PANTHER" id="PTHR48222:SF8">
    <property type="entry name" value="OS01G0730000 PROTEIN"/>
    <property type="match status" value="1"/>
</dbReference>
<keyword evidence="4" id="KW-1185">Reference proteome</keyword>